<organism evidence="1 2">
    <name type="scientific">Bradyrhizobium hipponense</name>
    <dbReference type="NCBI Taxonomy" id="2605638"/>
    <lineage>
        <taxon>Bacteria</taxon>
        <taxon>Pseudomonadati</taxon>
        <taxon>Pseudomonadota</taxon>
        <taxon>Alphaproteobacteria</taxon>
        <taxon>Hyphomicrobiales</taxon>
        <taxon>Nitrobacteraceae</taxon>
        <taxon>Bradyrhizobium</taxon>
    </lineage>
</organism>
<reference evidence="1 2" key="1">
    <citation type="submission" date="2019-08" db="EMBL/GenBank/DDBJ databases">
        <title>Bradyrhizobium hipponensis sp. nov., a rhizobium isolated from a Lupinus angustifolius root nodule in Tunisia.</title>
        <authorList>
            <person name="Off K."/>
            <person name="Rejili M."/>
            <person name="Mars M."/>
            <person name="Brachmann A."/>
            <person name="Marin M."/>
        </authorList>
    </citation>
    <scope>NUCLEOTIDE SEQUENCE [LARGE SCALE GENOMIC DNA]</scope>
    <source>
        <strain evidence="2">aSej3</strain>
    </source>
</reference>
<dbReference type="AlphaFoldDB" id="A0A5S4YDD2"/>
<comment type="caution">
    <text evidence="1">The sequence shown here is derived from an EMBL/GenBank/DDBJ whole genome shotgun (WGS) entry which is preliminary data.</text>
</comment>
<evidence type="ECO:0000313" key="2">
    <source>
        <dbReference type="Proteomes" id="UP000324797"/>
    </source>
</evidence>
<evidence type="ECO:0000313" key="1">
    <source>
        <dbReference type="EMBL" id="TYO61497.1"/>
    </source>
</evidence>
<protein>
    <recommendedName>
        <fullName evidence="3">DUF1835 domain-containing protein</fullName>
    </recommendedName>
</protein>
<dbReference type="EMBL" id="VSTH01000176">
    <property type="protein sequence ID" value="TYO61497.1"/>
    <property type="molecule type" value="Genomic_DNA"/>
</dbReference>
<gene>
    <name evidence="1" type="ORF">FXV83_37675</name>
</gene>
<name>A0A5S4YDD2_9BRAD</name>
<dbReference type="Proteomes" id="UP000324797">
    <property type="component" value="Unassembled WGS sequence"/>
</dbReference>
<proteinExistence type="predicted"/>
<sequence length="332" mass="37450">MTRLILTTDSSAAGALEQADVGDLVLAIERRLVWGPLPSDAELEAFFAPRTTLPHGVHWLDDTPRWRLEKSGAKDRALLELSAEYDSVELWMGPEPNSQLILLWLLDHCRSEGAAASEFVMRHLDIAIGNIDPLRLAKLDPPALRLTQDHLELAGRAWRAYRAPTPQSWFYLLKANLNLLLHLGQCFVDLLEELPSVATGLGTTETRILELIATGGARPFDVFPGDRKRNERRVFDYWEVGVLLDRLARCPAPAISGLEEGPFSLDMHDDPLRYARYKQSGLSLTELGKAVLAGEEDFLRYNPIERWWGGTELTHQRLWRWDAESRSLVAPT</sequence>
<evidence type="ECO:0008006" key="3">
    <source>
        <dbReference type="Google" id="ProtNLM"/>
    </source>
</evidence>
<accession>A0A5S4YDD2</accession>
<keyword evidence="2" id="KW-1185">Reference proteome</keyword>